<accession>A0A9D1YX73</accession>
<dbReference type="InterPro" id="IPR016181">
    <property type="entry name" value="Acyl_CoA_acyltransferase"/>
</dbReference>
<evidence type="ECO:0000313" key="3">
    <source>
        <dbReference type="Proteomes" id="UP000824005"/>
    </source>
</evidence>
<dbReference type="Pfam" id="PF13673">
    <property type="entry name" value="Acetyltransf_10"/>
    <property type="match status" value="1"/>
</dbReference>
<name>A0A9D1YX73_9MICO</name>
<dbReference type="CDD" id="cd04301">
    <property type="entry name" value="NAT_SF"/>
    <property type="match status" value="1"/>
</dbReference>
<protein>
    <submittedName>
        <fullName evidence="2">GNAT family N-acetyltransferase</fullName>
    </submittedName>
</protein>
<dbReference type="InterPro" id="IPR053144">
    <property type="entry name" value="Acetyltransferase_Butenolide"/>
</dbReference>
<sequence length="140" mass="16169">MNAQIEFSERLPELTELLDLYDSVGWSAYTRDPARLMASIEGSSFVLVARKSRELVGLIRVISDGYTIAYVQDILVRAADQNSGVGSRMLRRALERYGHVRQIVLLTDTEESQRAFYERRGFTEVRDHNPELRSFVRMLR</sequence>
<dbReference type="Gene3D" id="3.40.630.30">
    <property type="match status" value="1"/>
</dbReference>
<dbReference type="AlphaFoldDB" id="A0A9D1YX73"/>
<dbReference type="PROSITE" id="PS51186">
    <property type="entry name" value="GNAT"/>
    <property type="match status" value="1"/>
</dbReference>
<proteinExistence type="predicted"/>
<dbReference type="PANTHER" id="PTHR43233:SF1">
    <property type="entry name" value="FAMILY N-ACETYLTRANSFERASE, PUTATIVE (AFU_ORTHOLOGUE AFUA_6G03350)-RELATED"/>
    <property type="match status" value="1"/>
</dbReference>
<dbReference type="InterPro" id="IPR000182">
    <property type="entry name" value="GNAT_dom"/>
</dbReference>
<dbReference type="PANTHER" id="PTHR43233">
    <property type="entry name" value="FAMILY N-ACETYLTRANSFERASE, PUTATIVE (AFU_ORTHOLOGUE AFUA_6G03350)-RELATED"/>
    <property type="match status" value="1"/>
</dbReference>
<feature type="domain" description="N-acetyltransferase" evidence="1">
    <location>
        <begin position="9"/>
        <end position="140"/>
    </location>
</feature>
<reference evidence="2" key="1">
    <citation type="journal article" date="2021" name="PeerJ">
        <title>Extensive microbial diversity within the chicken gut microbiome revealed by metagenomics and culture.</title>
        <authorList>
            <person name="Gilroy R."/>
            <person name="Ravi A."/>
            <person name="Getino M."/>
            <person name="Pursley I."/>
            <person name="Horton D.L."/>
            <person name="Alikhan N.F."/>
            <person name="Baker D."/>
            <person name="Gharbi K."/>
            <person name="Hall N."/>
            <person name="Watson M."/>
            <person name="Adriaenssens E.M."/>
            <person name="Foster-Nyarko E."/>
            <person name="Jarju S."/>
            <person name="Secka A."/>
            <person name="Antonio M."/>
            <person name="Oren A."/>
            <person name="Chaudhuri R.R."/>
            <person name="La Ragione R."/>
            <person name="Hildebrand F."/>
            <person name="Pallen M.J."/>
        </authorList>
    </citation>
    <scope>NUCLEOTIDE SEQUENCE</scope>
    <source>
        <strain evidence="2">ChiGjej1B1-98</strain>
    </source>
</reference>
<dbReference type="Proteomes" id="UP000824005">
    <property type="component" value="Unassembled WGS sequence"/>
</dbReference>
<evidence type="ECO:0000259" key="1">
    <source>
        <dbReference type="PROSITE" id="PS51186"/>
    </source>
</evidence>
<dbReference type="SUPFAM" id="SSF55729">
    <property type="entry name" value="Acyl-CoA N-acyltransferases (Nat)"/>
    <property type="match status" value="1"/>
</dbReference>
<gene>
    <name evidence="2" type="ORF">H9830_10720</name>
</gene>
<dbReference type="EMBL" id="DXDC01000322">
    <property type="protein sequence ID" value="HIY66735.1"/>
    <property type="molecule type" value="Genomic_DNA"/>
</dbReference>
<comment type="caution">
    <text evidence="2">The sequence shown here is derived from an EMBL/GenBank/DDBJ whole genome shotgun (WGS) entry which is preliminary data.</text>
</comment>
<evidence type="ECO:0000313" key="2">
    <source>
        <dbReference type="EMBL" id="HIY66735.1"/>
    </source>
</evidence>
<organism evidence="2 3">
    <name type="scientific">Candidatus Agrococcus pullicola</name>
    <dbReference type="NCBI Taxonomy" id="2838429"/>
    <lineage>
        <taxon>Bacteria</taxon>
        <taxon>Bacillati</taxon>
        <taxon>Actinomycetota</taxon>
        <taxon>Actinomycetes</taxon>
        <taxon>Micrococcales</taxon>
        <taxon>Microbacteriaceae</taxon>
        <taxon>Agrococcus</taxon>
    </lineage>
</organism>
<reference evidence="2" key="2">
    <citation type="submission" date="2021-04" db="EMBL/GenBank/DDBJ databases">
        <authorList>
            <person name="Gilroy R."/>
        </authorList>
    </citation>
    <scope>NUCLEOTIDE SEQUENCE</scope>
    <source>
        <strain evidence="2">ChiGjej1B1-98</strain>
    </source>
</reference>
<dbReference type="GO" id="GO:0016747">
    <property type="term" value="F:acyltransferase activity, transferring groups other than amino-acyl groups"/>
    <property type="evidence" value="ECO:0007669"/>
    <property type="project" value="InterPro"/>
</dbReference>